<evidence type="ECO:0000313" key="12">
    <source>
        <dbReference type="Proteomes" id="UP000295357"/>
    </source>
</evidence>
<evidence type="ECO:0000256" key="5">
    <source>
        <dbReference type="ARBA" id="ARBA00023015"/>
    </source>
</evidence>
<evidence type="ECO:0000259" key="10">
    <source>
        <dbReference type="Pfam" id="PF04316"/>
    </source>
</evidence>
<evidence type="ECO:0000256" key="6">
    <source>
        <dbReference type="ARBA" id="ARBA00023163"/>
    </source>
</evidence>
<dbReference type="SUPFAM" id="SSF101498">
    <property type="entry name" value="Anti-sigma factor FlgM"/>
    <property type="match status" value="1"/>
</dbReference>
<dbReference type="Proteomes" id="UP000295357">
    <property type="component" value="Unassembled WGS sequence"/>
</dbReference>
<feature type="region of interest" description="Disordered" evidence="9">
    <location>
        <begin position="1"/>
        <end position="40"/>
    </location>
</feature>
<evidence type="ECO:0000313" key="11">
    <source>
        <dbReference type="EMBL" id="TDP05021.1"/>
    </source>
</evidence>
<dbReference type="GO" id="GO:0044781">
    <property type="term" value="P:bacterial-type flagellum organization"/>
    <property type="evidence" value="ECO:0007669"/>
    <property type="project" value="UniProtKB-KW"/>
</dbReference>
<dbReference type="Pfam" id="PF04316">
    <property type="entry name" value="FlgM"/>
    <property type="match status" value="1"/>
</dbReference>
<dbReference type="OrthoDB" id="5298032at2"/>
<evidence type="ECO:0000256" key="4">
    <source>
        <dbReference type="ARBA" id="ARBA00022795"/>
    </source>
</evidence>
<reference evidence="11 12" key="1">
    <citation type="submission" date="2019-03" db="EMBL/GenBank/DDBJ databases">
        <title>Genomic Encyclopedia of Type Strains, Phase IV (KMG-IV): sequencing the most valuable type-strain genomes for metagenomic binning, comparative biology and taxonomic classification.</title>
        <authorList>
            <person name="Goeker M."/>
        </authorList>
    </citation>
    <scope>NUCLEOTIDE SEQUENCE [LARGE SCALE GENOMIC DNA]</scope>
    <source>
        <strain evidence="11 12">DSM 25082</strain>
    </source>
</reference>
<keyword evidence="12" id="KW-1185">Reference proteome</keyword>
<comment type="caution">
    <text evidence="11">The sequence shown here is derived from an EMBL/GenBank/DDBJ whole genome shotgun (WGS) entry which is preliminary data.</text>
</comment>
<dbReference type="GO" id="GO:0045892">
    <property type="term" value="P:negative regulation of DNA-templated transcription"/>
    <property type="evidence" value="ECO:0007669"/>
    <property type="project" value="InterPro"/>
</dbReference>
<dbReference type="InterPro" id="IPR031316">
    <property type="entry name" value="FlgM_C"/>
</dbReference>
<dbReference type="EMBL" id="SNXE01000012">
    <property type="protein sequence ID" value="TDP05021.1"/>
    <property type="molecule type" value="Genomic_DNA"/>
</dbReference>
<keyword evidence="5" id="KW-0805">Transcription regulation</keyword>
<evidence type="ECO:0000256" key="9">
    <source>
        <dbReference type="SAM" id="MobiDB-lite"/>
    </source>
</evidence>
<dbReference type="InterPro" id="IPR035890">
    <property type="entry name" value="Anti-sigma-28_factor_FlgM_sf"/>
</dbReference>
<name>A0A4R6MSY7_9BURK</name>
<protein>
    <recommendedName>
        <fullName evidence="2">Negative regulator of flagellin synthesis</fullName>
    </recommendedName>
    <alternativeName>
        <fullName evidence="8">Anti-sigma-28 factor</fullName>
    </alternativeName>
</protein>
<dbReference type="InterPro" id="IPR007412">
    <property type="entry name" value="FlgM"/>
</dbReference>
<evidence type="ECO:0000256" key="8">
    <source>
        <dbReference type="ARBA" id="ARBA00030117"/>
    </source>
</evidence>
<organism evidence="11 12">
    <name type="scientific">Roseateles asaccharophilus</name>
    <dbReference type="NCBI Taxonomy" id="582607"/>
    <lineage>
        <taxon>Bacteria</taxon>
        <taxon>Pseudomonadati</taxon>
        <taxon>Pseudomonadota</taxon>
        <taxon>Betaproteobacteria</taxon>
        <taxon>Burkholderiales</taxon>
        <taxon>Sphaerotilaceae</taxon>
        <taxon>Roseateles</taxon>
    </lineage>
</organism>
<keyword evidence="3" id="KW-0678">Repressor</keyword>
<sequence>MKIGNSPEKLASTPVGTNGAAEAPRGGARQAPAVAGKAPDASAQIKLSSTASAMLSGVAEEGSFDAEKVGRISQAITEGRFSINADAIADKLIANAQEMLARATPH</sequence>
<comment type="similarity">
    <text evidence="1">Belongs to the FlgM family.</text>
</comment>
<accession>A0A4R6MSY7</accession>
<dbReference type="NCBIfam" id="TIGR03824">
    <property type="entry name" value="FlgM_jcvi"/>
    <property type="match status" value="1"/>
</dbReference>
<proteinExistence type="inferred from homology"/>
<evidence type="ECO:0000256" key="3">
    <source>
        <dbReference type="ARBA" id="ARBA00022491"/>
    </source>
</evidence>
<comment type="function">
    <text evidence="7">Responsible for the coupling of flagellin expression to flagellar assembly by preventing expression of the flagellin genes when a component of the middle class of proteins is defective. It negatively regulates flagellar genes by inhibiting the activity of FliA by directly binding to FliA.</text>
</comment>
<gene>
    <name evidence="11" type="ORF">DFR39_11253</name>
</gene>
<evidence type="ECO:0000256" key="7">
    <source>
        <dbReference type="ARBA" id="ARBA00024739"/>
    </source>
</evidence>
<keyword evidence="4" id="KW-1005">Bacterial flagellum biogenesis</keyword>
<evidence type="ECO:0000256" key="1">
    <source>
        <dbReference type="ARBA" id="ARBA00005322"/>
    </source>
</evidence>
<feature type="domain" description="Anti-sigma-28 factor FlgM C-terminal" evidence="10">
    <location>
        <begin position="44"/>
        <end position="93"/>
    </location>
</feature>
<evidence type="ECO:0000256" key="2">
    <source>
        <dbReference type="ARBA" id="ARBA00017823"/>
    </source>
</evidence>
<keyword evidence="6" id="KW-0804">Transcription</keyword>
<dbReference type="AlphaFoldDB" id="A0A4R6MSY7"/>